<protein>
    <submittedName>
        <fullName evidence="2">FAS1 domain-containing protein</fullName>
    </submittedName>
</protein>
<dbReference type="Proteomes" id="UP000887576">
    <property type="component" value="Unplaced"/>
</dbReference>
<evidence type="ECO:0000313" key="1">
    <source>
        <dbReference type="Proteomes" id="UP000887576"/>
    </source>
</evidence>
<organism evidence="1 2">
    <name type="scientific">Panagrolaimus sp. JU765</name>
    <dbReference type="NCBI Taxonomy" id="591449"/>
    <lineage>
        <taxon>Eukaryota</taxon>
        <taxon>Metazoa</taxon>
        <taxon>Ecdysozoa</taxon>
        <taxon>Nematoda</taxon>
        <taxon>Chromadorea</taxon>
        <taxon>Rhabditida</taxon>
        <taxon>Tylenchina</taxon>
        <taxon>Panagrolaimomorpha</taxon>
        <taxon>Panagrolaimoidea</taxon>
        <taxon>Panagrolaimidae</taxon>
        <taxon>Panagrolaimus</taxon>
    </lineage>
</organism>
<evidence type="ECO:0000313" key="2">
    <source>
        <dbReference type="WBParaSite" id="JU765_v2.g6046.t1"/>
    </source>
</evidence>
<reference evidence="2" key="1">
    <citation type="submission" date="2022-11" db="UniProtKB">
        <authorList>
            <consortium name="WormBaseParasite"/>
        </authorList>
    </citation>
    <scope>IDENTIFICATION</scope>
</reference>
<dbReference type="WBParaSite" id="JU765_v2.g6046.t1">
    <property type="protein sequence ID" value="JU765_v2.g6046.t1"/>
    <property type="gene ID" value="JU765_v2.g6046"/>
</dbReference>
<name>A0AC34RE20_9BILA</name>
<proteinExistence type="predicted"/>
<sequence length="556" mass="62913">VEDVTIFAPDNGAFSNVSSIVHTRLLKHEKWVEKMVKMHIVGGEYDVKKMKRETNAQTIIETLIKFVVDGTVVKVIQDDVTSKIIYEDIFTRDSVIQVIDHAFGFPNKNLYQMLNDNHETQRFANALNDALKNFLSSESTETTIFVPTDSAWQTALEGYNNQELSFIQNPIVITVVLKRHMFKNIVFVNDQQRINSTDGHDPVLILIDRFAGKGYSHYNVKRGDIEATINKPDLLATNGIVHLIDKVFGLPTKTMKQQLKAESQLTNLNQFSCLIDTVLEANNGFTTFFAPSNLAFKKLDPRHKNEILIRKVLKLHIVDGLVSTDAMNGKVATLDRGKELDFKNNGDKYSVTDETTTANIQKQDILAFNGIIHVIDTFLGMPTLTIWQILEEDPDFTTTFKLLNGTTIESIFKDSEEDSDRFSTVFLPTNDAWKNVSPKMVENVFKRHIFPNILDLETVDEKIFRMMNDDKVHLRKINGSQNFELFVPKLEQTARILEKKGMFAINGFVHKIDQVFVSDKDVPTSMTGITNVGLPGSSAEVSTKMIPFIILGAFLI</sequence>
<accession>A0AC34RE20</accession>